<dbReference type="PROSITE" id="PS50110">
    <property type="entry name" value="RESPONSE_REGULATORY"/>
    <property type="match status" value="1"/>
</dbReference>
<feature type="domain" description="Response regulatory" evidence="3">
    <location>
        <begin position="2"/>
        <end position="118"/>
    </location>
</feature>
<evidence type="ECO:0000259" key="3">
    <source>
        <dbReference type="PROSITE" id="PS50110"/>
    </source>
</evidence>
<dbReference type="SMART" id="SM00448">
    <property type="entry name" value="REC"/>
    <property type="match status" value="1"/>
</dbReference>
<dbReference type="AlphaFoldDB" id="A0A222G524"/>
<evidence type="ECO:0000313" key="5">
    <source>
        <dbReference type="Proteomes" id="UP000202259"/>
    </source>
</evidence>
<dbReference type="PANTHER" id="PTHR44591">
    <property type="entry name" value="STRESS RESPONSE REGULATOR PROTEIN 1"/>
    <property type="match status" value="1"/>
</dbReference>
<dbReference type="InterPro" id="IPR050595">
    <property type="entry name" value="Bact_response_regulator"/>
</dbReference>
<dbReference type="PANTHER" id="PTHR44591:SF3">
    <property type="entry name" value="RESPONSE REGULATORY DOMAIN-CONTAINING PROTEIN"/>
    <property type="match status" value="1"/>
</dbReference>
<evidence type="ECO:0000256" key="1">
    <source>
        <dbReference type="ARBA" id="ARBA00022553"/>
    </source>
</evidence>
<gene>
    <name evidence="4" type="ORF">B5D82_03260</name>
</gene>
<evidence type="ECO:0000313" key="4">
    <source>
        <dbReference type="EMBL" id="ASP46880.1"/>
    </source>
</evidence>
<keyword evidence="5" id="KW-1185">Reference proteome</keyword>
<proteinExistence type="predicted"/>
<protein>
    <submittedName>
        <fullName evidence="4">Response regulator</fullName>
    </submittedName>
</protein>
<dbReference type="GO" id="GO:0000160">
    <property type="term" value="P:phosphorelay signal transduction system"/>
    <property type="evidence" value="ECO:0007669"/>
    <property type="project" value="InterPro"/>
</dbReference>
<dbReference type="RefSeq" id="WP_081149213.1">
    <property type="nucleotide sequence ID" value="NZ_CP020465.1"/>
</dbReference>
<dbReference type="OrthoDB" id="9800897at2"/>
<keyword evidence="1 2" id="KW-0597">Phosphoprotein</keyword>
<name>A0A222G524_9GAMM</name>
<dbReference type="Gene3D" id="3.40.50.2300">
    <property type="match status" value="1"/>
</dbReference>
<dbReference type="KEGG" id="cber:B5D82_03260"/>
<accession>A0A222G524</accession>
<dbReference type="CDD" id="cd17546">
    <property type="entry name" value="REC_hyHK_CKI1_RcsC-like"/>
    <property type="match status" value="1"/>
</dbReference>
<evidence type="ECO:0000256" key="2">
    <source>
        <dbReference type="PROSITE-ProRule" id="PRU00169"/>
    </source>
</evidence>
<dbReference type="Pfam" id="PF00072">
    <property type="entry name" value="Response_reg"/>
    <property type="match status" value="1"/>
</dbReference>
<dbReference type="Proteomes" id="UP000202259">
    <property type="component" value="Chromosome"/>
</dbReference>
<dbReference type="InterPro" id="IPR011006">
    <property type="entry name" value="CheY-like_superfamily"/>
</dbReference>
<sequence>MKILVVDDNPAILDSLSALLSAQGYFINTACHGLAASEKLQNDCYDLIIVDHLMPIMNGIQLTKHIRQHEIYSEKPVIFMTTQGRKTVKNICDTSLFSAIIDKPIDEQNLLKLINDLLSPNTRLQSL</sequence>
<organism evidence="4 5">
    <name type="scientific">Cognaticolwellia beringensis</name>
    <dbReference type="NCBI Taxonomy" id="1967665"/>
    <lineage>
        <taxon>Bacteria</taxon>
        <taxon>Pseudomonadati</taxon>
        <taxon>Pseudomonadota</taxon>
        <taxon>Gammaproteobacteria</taxon>
        <taxon>Alteromonadales</taxon>
        <taxon>Colwelliaceae</taxon>
        <taxon>Cognaticolwellia</taxon>
    </lineage>
</organism>
<reference evidence="4 5" key="1">
    <citation type="submission" date="2017-08" db="EMBL/GenBank/DDBJ databases">
        <title>Complete genome of Colwellia sp. NB097-1, a psychrophile bacterium ioslated from Bering Sea.</title>
        <authorList>
            <person name="Chen X."/>
        </authorList>
    </citation>
    <scope>NUCLEOTIDE SEQUENCE [LARGE SCALE GENOMIC DNA]</scope>
    <source>
        <strain evidence="4 5">NB097-1</strain>
    </source>
</reference>
<feature type="modified residue" description="4-aspartylphosphate" evidence="2">
    <location>
        <position position="51"/>
    </location>
</feature>
<dbReference type="EMBL" id="CP020465">
    <property type="protein sequence ID" value="ASP46880.1"/>
    <property type="molecule type" value="Genomic_DNA"/>
</dbReference>
<dbReference type="SUPFAM" id="SSF52172">
    <property type="entry name" value="CheY-like"/>
    <property type="match status" value="1"/>
</dbReference>
<dbReference type="InterPro" id="IPR001789">
    <property type="entry name" value="Sig_transdc_resp-reg_receiver"/>
</dbReference>